<feature type="compositionally biased region" description="Basic and acidic residues" evidence="1">
    <location>
        <begin position="61"/>
        <end position="73"/>
    </location>
</feature>
<comment type="caution">
    <text evidence="2">The sequence shown here is derived from an EMBL/GenBank/DDBJ whole genome shotgun (WGS) entry which is preliminary data.</text>
</comment>
<feature type="region of interest" description="Disordered" evidence="1">
    <location>
        <begin position="1"/>
        <end position="137"/>
    </location>
</feature>
<feature type="region of interest" description="Disordered" evidence="1">
    <location>
        <begin position="220"/>
        <end position="314"/>
    </location>
</feature>
<accession>A0AA40ERT5</accession>
<dbReference type="AlphaFoldDB" id="A0AA40ERT5"/>
<feature type="compositionally biased region" description="Acidic residues" evidence="1">
    <location>
        <begin position="84"/>
        <end position="121"/>
    </location>
</feature>
<dbReference type="EMBL" id="JAUKUD010000005">
    <property type="protein sequence ID" value="KAK0744230.1"/>
    <property type="molecule type" value="Genomic_DNA"/>
</dbReference>
<feature type="region of interest" description="Disordered" evidence="1">
    <location>
        <begin position="541"/>
        <end position="606"/>
    </location>
</feature>
<feature type="region of interest" description="Disordered" evidence="1">
    <location>
        <begin position="402"/>
        <end position="480"/>
    </location>
</feature>
<feature type="compositionally biased region" description="Acidic residues" evidence="1">
    <location>
        <begin position="413"/>
        <end position="429"/>
    </location>
</feature>
<protein>
    <submittedName>
        <fullName evidence="2">Uncharacterized protein</fullName>
    </submittedName>
</protein>
<dbReference type="Proteomes" id="UP001172155">
    <property type="component" value="Unassembled WGS sequence"/>
</dbReference>
<evidence type="ECO:0000256" key="1">
    <source>
        <dbReference type="SAM" id="MobiDB-lite"/>
    </source>
</evidence>
<name>A0AA40ERT5_9PEZI</name>
<proteinExistence type="predicted"/>
<organism evidence="2 3">
    <name type="scientific">Schizothecium vesticola</name>
    <dbReference type="NCBI Taxonomy" id="314040"/>
    <lineage>
        <taxon>Eukaryota</taxon>
        <taxon>Fungi</taxon>
        <taxon>Dikarya</taxon>
        <taxon>Ascomycota</taxon>
        <taxon>Pezizomycotina</taxon>
        <taxon>Sordariomycetes</taxon>
        <taxon>Sordariomycetidae</taxon>
        <taxon>Sordariales</taxon>
        <taxon>Schizotheciaceae</taxon>
        <taxon>Schizothecium</taxon>
    </lineage>
</organism>
<evidence type="ECO:0000313" key="3">
    <source>
        <dbReference type="Proteomes" id="UP001172155"/>
    </source>
</evidence>
<gene>
    <name evidence="2" type="ORF">B0T18DRAFT_392860</name>
</gene>
<reference evidence="2" key="1">
    <citation type="submission" date="2023-06" db="EMBL/GenBank/DDBJ databases">
        <title>Genome-scale phylogeny and comparative genomics of the fungal order Sordariales.</title>
        <authorList>
            <consortium name="Lawrence Berkeley National Laboratory"/>
            <person name="Hensen N."/>
            <person name="Bonometti L."/>
            <person name="Westerberg I."/>
            <person name="Brannstrom I.O."/>
            <person name="Guillou S."/>
            <person name="Cros-Aarteil S."/>
            <person name="Calhoun S."/>
            <person name="Haridas S."/>
            <person name="Kuo A."/>
            <person name="Mondo S."/>
            <person name="Pangilinan J."/>
            <person name="Riley R."/>
            <person name="LaButti K."/>
            <person name="Andreopoulos B."/>
            <person name="Lipzen A."/>
            <person name="Chen C."/>
            <person name="Yanf M."/>
            <person name="Daum C."/>
            <person name="Ng V."/>
            <person name="Clum A."/>
            <person name="Steindorff A."/>
            <person name="Ohm R."/>
            <person name="Martin F."/>
            <person name="Silar P."/>
            <person name="Natvig D."/>
            <person name="Lalanne C."/>
            <person name="Gautier V."/>
            <person name="Ament-velasquez S.L."/>
            <person name="Kruys A."/>
            <person name="Hutchinson M.I."/>
            <person name="Powell A.J."/>
            <person name="Barry K."/>
            <person name="Miller A.N."/>
            <person name="Grigoriev I.V."/>
            <person name="Debuchy R."/>
            <person name="Gladieux P."/>
            <person name="Thoren M.H."/>
            <person name="Johannesson H."/>
        </authorList>
    </citation>
    <scope>NUCLEOTIDE SEQUENCE</scope>
    <source>
        <strain evidence="2">SMH3187-1</strain>
    </source>
</reference>
<feature type="region of interest" description="Disordered" evidence="1">
    <location>
        <begin position="156"/>
        <end position="179"/>
    </location>
</feature>
<feature type="compositionally biased region" description="Polar residues" evidence="1">
    <location>
        <begin position="462"/>
        <end position="472"/>
    </location>
</feature>
<keyword evidence="3" id="KW-1185">Reference proteome</keyword>
<feature type="compositionally biased region" description="Basic residues" evidence="1">
    <location>
        <begin position="1"/>
        <end position="10"/>
    </location>
</feature>
<evidence type="ECO:0000313" key="2">
    <source>
        <dbReference type="EMBL" id="KAK0744230.1"/>
    </source>
</evidence>
<sequence>MSRNVRKKHPQTPVKAAKAVKRRGSDTTTSSVYLTTDDESGYSGVEDVSESDEADPAHVNAAEDRFIRLDASRKRSPPRPHVPEEDDDADEEAEADDDGAEEEDGDDDDDVAGQDGGEYDNWDGFPSEIDSTTTEQVNNYLIEEDLVLERRVRFTGVPDSDSDSTASDTSENHSDFFPDIFVDQNSLDPGFKRQLEVEDDDSSISGSYWDLTPGGDLFSDDTWRNSGHNTQDLASQDFDETPTATPMAGGLVSEVPSPTPTIEDEELDGYETSADGETTEEDEPQFLPRQKQMQRFSHIEPSPDSDMEKATPVRRGRPRVGRFNLDASEKPVAVLNPTTRKMMIFTPHRRSQLDEVLEVNDPAQTLEYFPLLADPGALMMAAMSSADPFGPFLTQQPMGPSEAFFQYYTGPPTDEDSDQSGVEEEDEGEAQLRMEDFLTFHPDSSSDEEDDAEPTWGADPASSPSRPQTAASGMSAATEGSVDEACRWFDRFEKDADLVGAFRRNQHNQKLLSGGKATQESLAFSNPLNFGTLSKCIKDGSLGAVGTSITPQRRPRKSLTMGAPILKPELPIPQASPSQKRKAQSPPGSERHKKKFSVSEIGSLEL</sequence>
<feature type="compositionally biased region" description="Polar residues" evidence="1">
    <location>
        <begin position="224"/>
        <end position="234"/>
    </location>
</feature>